<sequence length="118" mass="14232">MSKKKKISNQNYMDFIVVKNPEIEYETNDKGQVTVMIEWRGFYHRIAQRFFKRPKVSAIKLDDYGSFLWQSINDQKTVHQLSLDLQSQFPKMEKPLARLIRFLEILKDHHLIELKEVY</sequence>
<dbReference type="EMBL" id="QRTJ01000003">
    <property type="protein sequence ID" value="RGQ70665.1"/>
    <property type="molecule type" value="Genomic_DNA"/>
</dbReference>
<dbReference type="Proteomes" id="UP000283834">
    <property type="component" value="Unassembled WGS sequence"/>
</dbReference>
<evidence type="ECO:0000313" key="4">
    <source>
        <dbReference type="EMBL" id="MDE1204025.1"/>
    </source>
</evidence>
<reference evidence="18 19" key="2">
    <citation type="submission" date="2018-08" db="EMBL/GenBank/DDBJ databases">
        <title>A genome reference for cultivated species of the human gut microbiota.</title>
        <authorList>
            <person name="Zou Y."/>
            <person name="Xue W."/>
            <person name="Luo G."/>
        </authorList>
    </citation>
    <scope>NUCLEOTIDE SEQUENCE [LARGE SCALE GENOMIC DNA]</scope>
    <source>
        <strain evidence="11 19">AF19-16AC</strain>
        <strain evidence="10 24">AF27-4BH</strain>
        <strain evidence="15 22">AF33-12</strain>
        <strain evidence="14 20">AM12-54</strain>
        <strain evidence="13 23">AM22-7AC</strain>
        <strain evidence="12 21">AM32-6</strain>
        <strain evidence="9 18">TF01-20-2</strain>
    </source>
</reference>
<reference evidence="2" key="7">
    <citation type="submission" date="2022-12" db="EMBL/GenBank/DDBJ databases">
        <title>Genome of R. gnavus strain RSHDN_123.</title>
        <authorList>
            <person name="Abdugheni R."/>
        </authorList>
    </citation>
    <scope>NUCLEOTIDE SEQUENCE</scope>
    <source>
        <strain evidence="2">RSHDN_123</strain>
    </source>
</reference>
<gene>
    <name evidence="7" type="ORF">CDL18_03435</name>
    <name evidence="8" type="ORF">CDL26_02930</name>
    <name evidence="14" type="ORF">DW142_01220</name>
    <name evidence="13" type="ORF">DW270_02610</name>
    <name evidence="12" type="ORF">DW812_03410</name>
    <name evidence="11" type="ORF">DWX36_09040</name>
    <name evidence="10" type="ORF">DWY88_02780</name>
    <name evidence="15" type="ORF">DWZ50_05100</name>
    <name evidence="9" type="ORF">DXC31_05140</name>
    <name evidence="5" type="ORF">G4958_01445</name>
    <name evidence="6" type="ORF">G4981_04890</name>
    <name evidence="1" type="ORF">LIQ08_05590</name>
    <name evidence="4" type="ORF">O4N78_10675</name>
    <name evidence="2" type="ORF">O8D18_00635</name>
    <name evidence="3" type="ORF">PNU63_06825</name>
</gene>
<dbReference type="EMBL" id="QSIR01000003">
    <property type="protein sequence ID" value="RHD08379.1"/>
    <property type="molecule type" value="Genomic_DNA"/>
</dbReference>
<dbReference type="EMBL" id="NIHS01000003">
    <property type="protein sequence ID" value="PLT74521.1"/>
    <property type="molecule type" value="Genomic_DNA"/>
</dbReference>
<evidence type="ECO:0000313" key="19">
    <source>
        <dbReference type="Proteomes" id="UP000283834"/>
    </source>
</evidence>
<reference evidence="5" key="4">
    <citation type="submission" date="2020-02" db="EMBL/GenBank/DDBJ databases">
        <authorList>
            <person name="Littmann E."/>
            <person name="Sorbara M."/>
        </authorList>
    </citation>
    <scope>NUCLEOTIDE SEQUENCE</scope>
    <source>
        <strain evidence="6">MSK.11.9</strain>
        <strain evidence="5">MSK.22.53</strain>
    </source>
</reference>
<accession>A0A2N5PH94</accession>
<reference evidence="4" key="6">
    <citation type="submission" date="2022-12" db="EMBL/GenBank/DDBJ databases">
        <title>Genome of R. gnavus strain RSHDN_120.</title>
        <authorList>
            <person name="Abdugheni R."/>
        </authorList>
    </citation>
    <scope>NUCLEOTIDE SEQUENCE</scope>
    <source>
        <strain evidence="4">RSHDN_120</strain>
    </source>
</reference>
<reference evidence="1" key="5">
    <citation type="submission" date="2021-10" db="EMBL/GenBank/DDBJ databases">
        <title>Collection of gut derived symbiotic bacterial strains cultured from healthy donors.</title>
        <authorList>
            <person name="Lin H."/>
            <person name="Littmann E."/>
            <person name="Claire K."/>
            <person name="Pamer E."/>
        </authorList>
    </citation>
    <scope>NUCLEOTIDE SEQUENCE</scope>
    <source>
        <strain evidence="1">MSK.23.18</strain>
    </source>
</reference>
<dbReference type="Proteomes" id="UP000285610">
    <property type="component" value="Unassembled WGS sequence"/>
</dbReference>
<dbReference type="Proteomes" id="UP001148455">
    <property type="component" value="Unassembled WGS sequence"/>
</dbReference>
<evidence type="ECO:0000313" key="22">
    <source>
        <dbReference type="Proteomes" id="UP000285610"/>
    </source>
</evidence>
<evidence type="ECO:0000313" key="5">
    <source>
        <dbReference type="EMBL" id="NSI18038.1"/>
    </source>
</evidence>
<dbReference type="AlphaFoldDB" id="A0A2N5PH94"/>
<reference evidence="5" key="3">
    <citation type="journal article" date="2020" name="Cell Host Microbe">
        <title>Functional and Genomic Variation between Human-Derived Isolates of Lachnospiraceae Reveals Inter- and Intra-Species Diversity.</title>
        <authorList>
            <person name="Sorbara M.T."/>
            <person name="Littmann E.R."/>
            <person name="Fontana E."/>
            <person name="Moody T.U."/>
            <person name="Kohout C.E."/>
            <person name="Gjonbalaj M."/>
            <person name="Eaton V."/>
            <person name="Seok R."/>
            <person name="Leiner I.M."/>
            <person name="Pamer E.G."/>
        </authorList>
    </citation>
    <scope>NUCLEOTIDE SEQUENCE</scope>
    <source>
        <strain evidence="6">MSK.11.9</strain>
        <strain evidence="5">MSK.22.53</strain>
    </source>
</reference>
<evidence type="ECO:0000313" key="24">
    <source>
        <dbReference type="Proteomes" id="UP000286137"/>
    </source>
</evidence>
<evidence type="ECO:0000313" key="1">
    <source>
        <dbReference type="EMBL" id="MCB5618634.1"/>
    </source>
</evidence>
<dbReference type="Proteomes" id="UP000284472">
    <property type="component" value="Unassembled WGS sequence"/>
</dbReference>
<evidence type="ECO:0000313" key="2">
    <source>
        <dbReference type="EMBL" id="MCZ7692562.1"/>
    </source>
</evidence>
<dbReference type="GeneID" id="57432532"/>
<dbReference type="Proteomes" id="UP001211731">
    <property type="component" value="Unassembled WGS sequence"/>
</dbReference>
<evidence type="ECO:0000313" key="18">
    <source>
        <dbReference type="Proteomes" id="UP000260808"/>
    </source>
</evidence>
<evidence type="ECO:0000313" key="17">
    <source>
        <dbReference type="Proteomes" id="UP000234891"/>
    </source>
</evidence>
<dbReference type="EMBL" id="QRIA01000002">
    <property type="protein sequence ID" value="RHG21910.1"/>
    <property type="molecule type" value="Genomic_DNA"/>
</dbReference>
<dbReference type="EMBL" id="JAPZED010000001">
    <property type="protein sequence ID" value="MCZ7692562.1"/>
    <property type="molecule type" value="Genomic_DNA"/>
</dbReference>
<evidence type="ECO:0000313" key="15">
    <source>
        <dbReference type="EMBL" id="RHM79070.1"/>
    </source>
</evidence>
<dbReference type="Pfam" id="PF05402">
    <property type="entry name" value="PqqD"/>
    <property type="match status" value="1"/>
</dbReference>
<evidence type="ECO:0000313" key="14">
    <source>
        <dbReference type="EMBL" id="RHJ16272.1"/>
    </source>
</evidence>
<evidence type="ECO:0000313" key="11">
    <source>
        <dbReference type="EMBL" id="RGT38805.1"/>
    </source>
</evidence>
<organism evidence="8 17">
    <name type="scientific">Mediterraneibacter gnavus</name>
    <name type="common">Ruminococcus gnavus</name>
    <dbReference type="NCBI Taxonomy" id="33038"/>
    <lineage>
        <taxon>Bacteria</taxon>
        <taxon>Bacillati</taxon>
        <taxon>Bacillota</taxon>
        <taxon>Clostridia</taxon>
        <taxon>Lachnospirales</taxon>
        <taxon>Lachnospiraceae</taxon>
        <taxon>Mediterraneibacter</taxon>
    </lineage>
</organism>
<dbReference type="InterPro" id="IPR008792">
    <property type="entry name" value="PQQD"/>
</dbReference>
<dbReference type="Proteomes" id="UP001296643">
    <property type="component" value="Unassembled WGS sequence"/>
</dbReference>
<dbReference type="EMBL" id="JAJBOM010000005">
    <property type="protein sequence ID" value="MCB5618634.1"/>
    <property type="molecule type" value="Genomic_DNA"/>
</dbReference>
<dbReference type="EMBL" id="JAAIRY010000005">
    <property type="protein sequence ID" value="NSI64612.1"/>
    <property type="molecule type" value="Genomic_DNA"/>
</dbReference>
<dbReference type="Proteomes" id="UP000285697">
    <property type="component" value="Unassembled WGS sequence"/>
</dbReference>
<reference evidence="16 17" key="1">
    <citation type="journal article" date="2017" name="Genome Med.">
        <title>A novel Ruminococcus gnavus clade enriched in inflammatory bowel disease patients.</title>
        <authorList>
            <person name="Hall A.B."/>
            <person name="Yassour M."/>
            <person name="Sauk J."/>
            <person name="Garner A."/>
            <person name="Jiang X."/>
            <person name="Arthur T."/>
            <person name="Lagoudas G.K."/>
            <person name="Vatanen T."/>
            <person name="Fornelos N."/>
            <person name="Wilson R."/>
            <person name="Bertha M."/>
            <person name="Cohen M."/>
            <person name="Garber J."/>
            <person name="Khalili H."/>
            <person name="Gevers D."/>
            <person name="Ananthakrishnan A.N."/>
            <person name="Kugathasan S."/>
            <person name="Lander E.S."/>
            <person name="Blainey P."/>
            <person name="Vlamakis H."/>
            <person name="Xavier R.J."/>
            <person name="Huttenhower C."/>
        </authorList>
    </citation>
    <scope>NUCLEOTIDE SEQUENCE [LARGE SCALE GENOMIC DNA]</scope>
    <source>
        <strain evidence="7 16">RJX1118</strain>
        <strain evidence="8 17">RJX1124</strain>
    </source>
</reference>
<evidence type="ECO:0000313" key="12">
    <source>
        <dbReference type="EMBL" id="RHD08379.1"/>
    </source>
</evidence>
<evidence type="ECO:0000313" key="16">
    <source>
        <dbReference type="Proteomes" id="UP000234849"/>
    </source>
</evidence>
<dbReference type="EMBL" id="QRWQ01000007">
    <property type="protein sequence ID" value="RGT38805.1"/>
    <property type="molecule type" value="Genomic_DNA"/>
</dbReference>
<dbReference type="EMBL" id="JAAIRM010000002">
    <property type="protein sequence ID" value="NSI18038.1"/>
    <property type="molecule type" value="Genomic_DNA"/>
</dbReference>
<dbReference type="EMBL" id="QSSX01000009">
    <property type="protein sequence ID" value="RGM23971.1"/>
    <property type="molecule type" value="Genomic_DNA"/>
</dbReference>
<evidence type="ECO:0000313" key="8">
    <source>
        <dbReference type="EMBL" id="PLT74521.1"/>
    </source>
</evidence>
<evidence type="ECO:0000313" key="10">
    <source>
        <dbReference type="EMBL" id="RGQ70665.1"/>
    </source>
</evidence>
<evidence type="ECO:0000313" key="23">
    <source>
        <dbReference type="Proteomes" id="UP000285697"/>
    </source>
</evidence>
<dbReference type="EMBL" id="QRLN01000001">
    <property type="protein sequence ID" value="RHJ16272.1"/>
    <property type="molecule type" value="Genomic_DNA"/>
</dbReference>
<evidence type="ECO:0000313" key="9">
    <source>
        <dbReference type="EMBL" id="RGM23971.1"/>
    </source>
</evidence>
<evidence type="ECO:0000313" key="21">
    <source>
        <dbReference type="Proteomes" id="UP000284472"/>
    </source>
</evidence>
<name>A0A2N5PH94_MEDGN</name>
<evidence type="ECO:0000313" key="6">
    <source>
        <dbReference type="EMBL" id="NSI64612.1"/>
    </source>
</evidence>
<dbReference type="Proteomes" id="UP001297370">
    <property type="component" value="Unassembled WGS sequence"/>
</dbReference>
<dbReference type="RefSeq" id="WP_004842852.1">
    <property type="nucleotide sequence ID" value="NZ_AP031446.1"/>
</dbReference>
<dbReference type="Proteomes" id="UP000283992">
    <property type="component" value="Unassembled WGS sequence"/>
</dbReference>
<dbReference type="Proteomes" id="UP001296581">
    <property type="component" value="Unassembled WGS sequence"/>
</dbReference>
<dbReference type="Proteomes" id="UP000286137">
    <property type="component" value="Unassembled WGS sequence"/>
</dbReference>
<proteinExistence type="predicted"/>
<dbReference type="STRING" id="33038.GCA_900067245_00163"/>
<dbReference type="Proteomes" id="UP001149331">
    <property type="component" value="Unassembled WGS sequence"/>
</dbReference>
<dbReference type="EMBL" id="JAPZEG010000012">
    <property type="protein sequence ID" value="MDE1204025.1"/>
    <property type="molecule type" value="Genomic_DNA"/>
</dbReference>
<dbReference type="EMBL" id="JAQMLR010000005">
    <property type="protein sequence ID" value="MDB8738489.1"/>
    <property type="molecule type" value="Genomic_DNA"/>
</dbReference>
<dbReference type="Proteomes" id="UP000260808">
    <property type="component" value="Unassembled WGS sequence"/>
</dbReference>
<comment type="caution">
    <text evidence="8">The sequence shown here is derived from an EMBL/GenBank/DDBJ whole genome shotgun (WGS) entry which is preliminary data.</text>
</comment>
<reference evidence="3" key="8">
    <citation type="submission" date="2023-01" db="EMBL/GenBank/DDBJ databases">
        <title>Human gut microbiome strain richness.</title>
        <authorList>
            <person name="Chen-Liaw A."/>
        </authorList>
    </citation>
    <scope>NUCLEOTIDE SEQUENCE</scope>
    <source>
        <strain evidence="3">1001217st1_A9_1001217B_191108</strain>
    </source>
</reference>
<evidence type="ECO:0000313" key="3">
    <source>
        <dbReference type="EMBL" id="MDB8738489.1"/>
    </source>
</evidence>
<evidence type="ECO:0000313" key="7">
    <source>
        <dbReference type="EMBL" id="PLT57255.1"/>
    </source>
</evidence>
<evidence type="ECO:0000313" key="20">
    <source>
        <dbReference type="Proteomes" id="UP000283992"/>
    </source>
</evidence>
<protein>
    <submittedName>
        <fullName evidence="8">PqqD family protein</fullName>
    </submittedName>
</protein>
<dbReference type="Proteomes" id="UP000234891">
    <property type="component" value="Unassembled WGS sequence"/>
</dbReference>
<dbReference type="EMBL" id="QRQE01000009">
    <property type="protein sequence ID" value="RHM79070.1"/>
    <property type="molecule type" value="Genomic_DNA"/>
</dbReference>
<evidence type="ECO:0000313" key="13">
    <source>
        <dbReference type="EMBL" id="RHG21910.1"/>
    </source>
</evidence>
<dbReference type="EMBL" id="NIHM01000003">
    <property type="protein sequence ID" value="PLT57255.1"/>
    <property type="molecule type" value="Genomic_DNA"/>
</dbReference>
<dbReference type="Proteomes" id="UP000234849">
    <property type="component" value="Unassembled WGS sequence"/>
</dbReference>